<dbReference type="SUPFAM" id="SSF47203">
    <property type="entry name" value="Acyl-CoA dehydrogenase C-terminal domain-like"/>
    <property type="match status" value="1"/>
</dbReference>
<keyword evidence="6" id="KW-0963">Cytoplasm</keyword>
<evidence type="ECO:0000256" key="14">
    <source>
        <dbReference type="ARBA" id="ARBA00023146"/>
    </source>
</evidence>
<dbReference type="InterPro" id="IPR033721">
    <property type="entry name" value="ProRS_core_arch_euk"/>
</dbReference>
<dbReference type="InterPro" id="IPR009075">
    <property type="entry name" value="AcylCo_DH/oxidase_C"/>
</dbReference>
<dbReference type="GO" id="GO:0004827">
    <property type="term" value="F:proline-tRNA ligase activity"/>
    <property type="evidence" value="ECO:0007669"/>
    <property type="project" value="UniProtKB-EC"/>
</dbReference>
<dbReference type="PROSITE" id="PS50862">
    <property type="entry name" value="AA_TRNA_LIGASE_II"/>
    <property type="match status" value="1"/>
</dbReference>
<evidence type="ECO:0000256" key="4">
    <source>
        <dbReference type="ARBA" id="ARBA00011738"/>
    </source>
</evidence>
<dbReference type="Pfam" id="PF00587">
    <property type="entry name" value="tRNA-synt_2b"/>
    <property type="match status" value="1"/>
</dbReference>
<dbReference type="HAMAP" id="MF_01571">
    <property type="entry name" value="Pro_tRNA_synth_type3"/>
    <property type="match status" value="1"/>
</dbReference>
<dbReference type="GO" id="GO:0005524">
    <property type="term" value="F:ATP binding"/>
    <property type="evidence" value="ECO:0007669"/>
    <property type="project" value="UniProtKB-KW"/>
</dbReference>
<comment type="catalytic activity">
    <reaction evidence="16">
        <text>tRNA(Pro) + L-proline + ATP = L-prolyl-tRNA(Pro) + AMP + diphosphate</text>
        <dbReference type="Rhea" id="RHEA:14305"/>
        <dbReference type="Rhea" id="RHEA-COMP:9700"/>
        <dbReference type="Rhea" id="RHEA-COMP:9702"/>
        <dbReference type="ChEBI" id="CHEBI:30616"/>
        <dbReference type="ChEBI" id="CHEBI:33019"/>
        <dbReference type="ChEBI" id="CHEBI:60039"/>
        <dbReference type="ChEBI" id="CHEBI:78442"/>
        <dbReference type="ChEBI" id="CHEBI:78532"/>
        <dbReference type="ChEBI" id="CHEBI:456215"/>
        <dbReference type="EC" id="6.1.1.15"/>
    </reaction>
</comment>
<evidence type="ECO:0000256" key="8">
    <source>
        <dbReference type="ARBA" id="ARBA00022630"/>
    </source>
</evidence>
<evidence type="ECO:0000256" key="17">
    <source>
        <dbReference type="SAM" id="Coils"/>
    </source>
</evidence>
<keyword evidence="12" id="KW-0648">Protein biosynthesis</keyword>
<dbReference type="InterPro" id="IPR006089">
    <property type="entry name" value="Acyl-CoA_DH_CS"/>
</dbReference>
<name>A0A2B4RCX7_STYPI</name>
<dbReference type="Pfam" id="PF02771">
    <property type="entry name" value="Acyl-CoA_dh_N"/>
    <property type="match status" value="1"/>
</dbReference>
<evidence type="ECO:0000256" key="3">
    <source>
        <dbReference type="ARBA" id="ARBA00009347"/>
    </source>
</evidence>
<dbReference type="Gene3D" id="2.40.110.10">
    <property type="entry name" value="Butyryl-CoA Dehydrogenase, subunit A, domain 2"/>
    <property type="match status" value="1"/>
</dbReference>
<dbReference type="GO" id="GO:0006433">
    <property type="term" value="P:prolyl-tRNA aminoacylation"/>
    <property type="evidence" value="ECO:0007669"/>
    <property type="project" value="InterPro"/>
</dbReference>
<evidence type="ECO:0000256" key="9">
    <source>
        <dbReference type="ARBA" id="ARBA00022741"/>
    </source>
</evidence>
<keyword evidence="17" id="KW-0175">Coiled coil</keyword>
<reference evidence="19" key="1">
    <citation type="journal article" date="2017" name="J. ISSAAS">
        <title>Comparative analysis of the genomes of Stylophora pistillata and Acropora digitifera provides evidence for extensive differences between species of corals.</title>
        <authorList>
            <person name="Voolstra C.R."/>
            <person name="Li Y."/>
            <person name="Liew Y.J."/>
            <person name="Baumgarten S."/>
            <person name="Zoccola D."/>
            <person name="Flot J.-F."/>
            <person name="Tambutte S."/>
            <person name="Allemand D."/>
            <person name="Aranda M."/>
        </authorList>
    </citation>
    <scope>NUCLEOTIDE SEQUENCE</scope>
    <source>
        <strain evidence="19">CSM Monaco</strain>
        <tissue evidence="19">Whole animal</tissue>
    </source>
</reference>
<dbReference type="FunFam" id="2.40.110.10:FF:000001">
    <property type="entry name" value="Acyl-CoA dehydrogenase, mitochondrial"/>
    <property type="match status" value="1"/>
</dbReference>
<dbReference type="SUPFAM" id="SSF52954">
    <property type="entry name" value="Class II aaRS ABD-related"/>
    <property type="match status" value="1"/>
</dbReference>
<dbReference type="Pfam" id="PF03129">
    <property type="entry name" value="HGTP_anticodon"/>
    <property type="match status" value="1"/>
</dbReference>
<evidence type="ECO:0000259" key="18">
    <source>
        <dbReference type="PROSITE" id="PS50862"/>
    </source>
</evidence>
<dbReference type="InterPro" id="IPR036621">
    <property type="entry name" value="Anticodon-bd_dom_sf"/>
</dbReference>
<dbReference type="InterPro" id="IPR004499">
    <property type="entry name" value="Pro-tRNA-ligase_IIa_arc-type"/>
</dbReference>
<protein>
    <recommendedName>
        <fullName evidence="5">proline--tRNA ligase</fullName>
        <ecNumber evidence="5">6.1.1.15</ecNumber>
    </recommendedName>
    <alternativeName>
        <fullName evidence="15">Prolyl-tRNA synthetase</fullName>
    </alternativeName>
</protein>
<dbReference type="Gene3D" id="3.30.930.10">
    <property type="entry name" value="Bira Bifunctional Protein, Domain 2"/>
    <property type="match status" value="1"/>
</dbReference>
<keyword evidence="10" id="KW-0274">FAD</keyword>
<dbReference type="Gene3D" id="3.40.50.800">
    <property type="entry name" value="Anticodon-binding domain"/>
    <property type="match status" value="1"/>
</dbReference>
<evidence type="ECO:0000256" key="15">
    <source>
        <dbReference type="ARBA" id="ARBA00029731"/>
    </source>
</evidence>
<organism evidence="19">
    <name type="scientific">Stylophora pistillata</name>
    <name type="common">Smooth cauliflower coral</name>
    <dbReference type="NCBI Taxonomy" id="50429"/>
    <lineage>
        <taxon>Eukaryota</taxon>
        <taxon>Metazoa</taxon>
        <taxon>Cnidaria</taxon>
        <taxon>Anthozoa</taxon>
        <taxon>Hexacorallia</taxon>
        <taxon>Scleractinia</taxon>
        <taxon>Astrocoeniina</taxon>
        <taxon>Pocilloporidae</taxon>
        <taxon>Stylophora</taxon>
    </lineage>
</organism>
<comment type="similarity">
    <text evidence="3">Belongs to the acyl-CoA dehydrogenase family.</text>
</comment>
<dbReference type="Gene3D" id="1.20.140.10">
    <property type="entry name" value="Butyryl-CoA Dehydrogenase, subunit A, domain 3"/>
    <property type="match status" value="1"/>
</dbReference>
<dbReference type="SUPFAM" id="SSF55681">
    <property type="entry name" value="Class II aaRS and biotin synthetases"/>
    <property type="match status" value="1"/>
</dbReference>
<proteinExistence type="inferred from homology"/>
<evidence type="ECO:0000256" key="13">
    <source>
        <dbReference type="ARBA" id="ARBA00023002"/>
    </source>
</evidence>
<evidence type="ECO:0000313" key="19">
    <source>
        <dbReference type="EMBL" id="PFX15016.1"/>
    </source>
</evidence>
<evidence type="ECO:0000256" key="12">
    <source>
        <dbReference type="ARBA" id="ARBA00022917"/>
    </source>
</evidence>
<dbReference type="STRING" id="50429.A0A2B4RCX7"/>
<dbReference type="InterPro" id="IPR006195">
    <property type="entry name" value="aa-tRNA-synth_II"/>
</dbReference>
<dbReference type="EC" id="6.1.1.15" evidence="5"/>
<dbReference type="Gene3D" id="1.10.540.10">
    <property type="entry name" value="Acyl-CoA dehydrogenase/oxidase, N-terminal domain"/>
    <property type="match status" value="1"/>
</dbReference>
<keyword evidence="9" id="KW-0547">Nucleotide-binding</keyword>
<comment type="subcellular location">
    <subcellularLocation>
        <location evidence="2">Cytoplasm</location>
    </subcellularLocation>
</comment>
<dbReference type="PANTHER" id="PTHR43382">
    <property type="entry name" value="PROLYL-TRNA SYNTHETASE"/>
    <property type="match status" value="1"/>
</dbReference>
<keyword evidence="7 19" id="KW-0436">Ligase</keyword>
<dbReference type="Pfam" id="PF02770">
    <property type="entry name" value="Acyl-CoA_dh_M"/>
    <property type="match status" value="1"/>
</dbReference>
<keyword evidence="13" id="KW-0560">Oxidoreductase</keyword>
<comment type="caution">
    <text evidence="19">The sequence shown here is derived from an EMBL/GenBank/DDBJ whole genome shotgun (WGS) entry which is preliminary data.</text>
</comment>
<dbReference type="InterPro" id="IPR006091">
    <property type="entry name" value="Acyl-CoA_Oxase/DH_mid-dom"/>
</dbReference>
<dbReference type="OrthoDB" id="10254877at2759"/>
<evidence type="ECO:0000256" key="2">
    <source>
        <dbReference type="ARBA" id="ARBA00004496"/>
    </source>
</evidence>
<evidence type="ECO:0000256" key="1">
    <source>
        <dbReference type="ARBA" id="ARBA00001974"/>
    </source>
</evidence>
<dbReference type="GO" id="GO:0003995">
    <property type="term" value="F:acyl-CoA dehydrogenase activity"/>
    <property type="evidence" value="ECO:0007669"/>
    <property type="project" value="InterPro"/>
</dbReference>
<dbReference type="PANTHER" id="PTHR43382:SF2">
    <property type="entry name" value="BIFUNCTIONAL GLUTAMATE_PROLINE--TRNA LIGASE"/>
    <property type="match status" value="1"/>
</dbReference>
<dbReference type="SUPFAM" id="SSF64586">
    <property type="entry name" value="C-terminal domain of ProRS"/>
    <property type="match status" value="1"/>
</dbReference>
<dbReference type="FunFam" id="1.20.140.10:FF:000004">
    <property type="entry name" value="Acyl-CoA dehydrogenase FadE25"/>
    <property type="match status" value="1"/>
</dbReference>
<dbReference type="NCBIfam" id="TIGR00408">
    <property type="entry name" value="proS_fam_I"/>
    <property type="match status" value="1"/>
</dbReference>
<dbReference type="InterPro" id="IPR046373">
    <property type="entry name" value="Acyl-CoA_Oxase/DH_mid-dom_sf"/>
</dbReference>
<comment type="cofactor">
    <cofactor evidence="1">
        <name>FAD</name>
        <dbReference type="ChEBI" id="CHEBI:57692"/>
    </cofactor>
</comment>
<dbReference type="GO" id="GO:0050660">
    <property type="term" value="F:flavin adenine dinucleotide binding"/>
    <property type="evidence" value="ECO:0007669"/>
    <property type="project" value="InterPro"/>
</dbReference>
<dbReference type="FunFam" id="3.40.50.800:FF:000005">
    <property type="entry name" value="bifunctional glutamate/proline--tRNA ligase"/>
    <property type="match status" value="1"/>
</dbReference>
<keyword evidence="14" id="KW-0030">Aminoacyl-tRNA synthetase</keyword>
<dbReference type="Pfam" id="PF00441">
    <property type="entry name" value="Acyl-CoA_dh_1"/>
    <property type="match status" value="1"/>
</dbReference>
<dbReference type="InterPro" id="IPR016061">
    <property type="entry name" value="Pro-tRNA_ligase_II_C"/>
</dbReference>
<dbReference type="InterPro" id="IPR002314">
    <property type="entry name" value="aa-tRNA-synt_IIb"/>
</dbReference>
<dbReference type="InterPro" id="IPR045864">
    <property type="entry name" value="aa-tRNA-synth_II/BPL/LPL"/>
</dbReference>
<evidence type="ECO:0000256" key="16">
    <source>
        <dbReference type="ARBA" id="ARBA00047671"/>
    </source>
</evidence>
<dbReference type="CDD" id="cd00778">
    <property type="entry name" value="ProRS_core_arch_euk"/>
    <property type="match status" value="1"/>
</dbReference>
<keyword evidence="8" id="KW-0285">Flavoprotein</keyword>
<evidence type="ECO:0000256" key="7">
    <source>
        <dbReference type="ARBA" id="ARBA00022598"/>
    </source>
</evidence>
<dbReference type="GO" id="GO:0005737">
    <property type="term" value="C:cytoplasm"/>
    <property type="evidence" value="ECO:0007669"/>
    <property type="project" value="UniProtKB-SubCell"/>
</dbReference>
<dbReference type="InterPro" id="IPR004154">
    <property type="entry name" value="Anticodon-bd"/>
</dbReference>
<dbReference type="SUPFAM" id="SSF56645">
    <property type="entry name" value="Acyl-CoA dehydrogenase NM domain-like"/>
    <property type="match status" value="1"/>
</dbReference>
<dbReference type="PROSITE" id="PS00073">
    <property type="entry name" value="ACYL_COA_DH_2"/>
    <property type="match status" value="1"/>
</dbReference>
<evidence type="ECO:0000256" key="6">
    <source>
        <dbReference type="ARBA" id="ARBA00022490"/>
    </source>
</evidence>
<dbReference type="InterPro" id="IPR013786">
    <property type="entry name" value="AcylCoA_DH/ox_N"/>
</dbReference>
<comment type="subunit">
    <text evidence="4">Homodimer.</text>
</comment>
<dbReference type="InterPro" id="IPR009100">
    <property type="entry name" value="AcylCoA_DH/oxidase_NM_dom_sf"/>
</dbReference>
<dbReference type="InterPro" id="IPR017449">
    <property type="entry name" value="Pro-tRNA_synth_II"/>
</dbReference>
<dbReference type="GO" id="GO:0017101">
    <property type="term" value="C:aminoacyl-tRNA synthetase multienzyme complex"/>
    <property type="evidence" value="ECO:0007669"/>
    <property type="project" value="TreeGrafter"/>
</dbReference>
<evidence type="ECO:0000256" key="5">
    <source>
        <dbReference type="ARBA" id="ARBA00012831"/>
    </source>
</evidence>
<dbReference type="SMART" id="SM00946">
    <property type="entry name" value="ProRS-C_1"/>
    <property type="match status" value="1"/>
</dbReference>
<feature type="coiled-coil region" evidence="17">
    <location>
        <begin position="378"/>
        <end position="405"/>
    </location>
</feature>
<dbReference type="AlphaFoldDB" id="A0A2B4RCX7"/>
<gene>
    <name evidence="19" type="primary">proS</name>
    <name evidence="19" type="ORF">AWC38_SpisGene20787</name>
</gene>
<evidence type="ECO:0000256" key="11">
    <source>
        <dbReference type="ARBA" id="ARBA00022840"/>
    </source>
</evidence>
<feature type="domain" description="Aminoacyl-transfer RNA synthetases class-II family profile" evidence="18">
    <location>
        <begin position="1"/>
        <end position="294"/>
    </location>
</feature>
<dbReference type="CDD" id="cd00862">
    <property type="entry name" value="ProRS_anticodon_zinc"/>
    <property type="match status" value="1"/>
</dbReference>
<dbReference type="InterPro" id="IPR036250">
    <property type="entry name" value="AcylCo_DH-like_C"/>
</dbReference>
<dbReference type="FunFam" id="3.30.930.10:FF:000023">
    <property type="entry name" value="Proline--tRNA ligase"/>
    <property type="match status" value="1"/>
</dbReference>
<keyword evidence="11" id="KW-0067">ATP-binding</keyword>
<sequence>MAKLTKRSEDYSKWYNELVVSADLAETASVRGCMIIKPYGYAIWEKMQANLDKMFKDTGHQNAYFPLFVPKELFEAEEQNAEGFAKECAVVTHYRLKNDPDQKGKLIVDPEAKLENPLVVRPTSEAVIWNTYKNWIQSYRDLPILINQWANVVRWEMRTRLFLRTSEFLWQEGHTAHSTEKDAFKEAKKIQEVYADFAENFMAMPVIKGTKTANERFAGAIETYTIEALMQDGKALQAGTSHFLGQNFASAFDVKFTNKEGKQELVWATSWGVSTRLIGGLIMTHSDDLGLVLPPKLAPIQVVIIPIYKSEAQLQKISEKITVIKKALEEKNISVKFDNRTTHKPGFKFAEYELKGVPIRLAMGMRDLENGTIEIARRDTLEKEIIEREQTVEKIEHLLNEIQDNLFSRALSHQKTNTTPVDNFDDFKRVLEEKGGFVSAHWDGTPATEEKIKQLTKATIRCIPEDGEKEAGNCVLTEVYGGSGLDYHDYVAIVEEISKIDPSIGLSVAAHNSLCTNHILKFGNEIQKQKWLPKLASGEWIGAWALTEPNTGSDAANMSTTAVKNGDFYILNGMKNFISHAISGNVAVIIARTGEKNDSHGMTAFVVEKGTEGFRANKKENKLGMRASETGSLLFDNCRVHKDCVLGTVGEGFIQSMKILDGGRISIGALSLGIAKGAYEAALKYSKERQQFGKPISKFQGVSFKLSDMATQIEASELLIHKASYLKNQNRKMTLNSAMCKLYASEVAVSITNDAVQILGGYGYTKDYPVEKFLRDAKICTIGEGTSEIQRVVIARDILR</sequence>
<dbReference type="EMBL" id="LSMT01000697">
    <property type="protein sequence ID" value="PFX15016.1"/>
    <property type="molecule type" value="Genomic_DNA"/>
</dbReference>
<evidence type="ECO:0000256" key="10">
    <source>
        <dbReference type="ARBA" id="ARBA00022827"/>
    </source>
</evidence>
<accession>A0A2B4RCX7</accession>
<dbReference type="InterPro" id="IPR037069">
    <property type="entry name" value="AcylCoA_DH/ox_N_sf"/>
</dbReference>